<evidence type="ECO:0000313" key="2">
    <source>
        <dbReference type="Proteomes" id="UP000326029"/>
    </source>
</evidence>
<organism evidence="1 2">
    <name type="scientific">Streptomyces cinereoruber</name>
    <dbReference type="NCBI Taxonomy" id="67260"/>
    <lineage>
        <taxon>Bacteria</taxon>
        <taxon>Bacillati</taxon>
        <taxon>Actinomycetota</taxon>
        <taxon>Actinomycetes</taxon>
        <taxon>Kitasatosporales</taxon>
        <taxon>Streptomycetaceae</taxon>
        <taxon>Streptomyces</taxon>
    </lineage>
</organism>
<gene>
    <name evidence="1" type="ORF">CP977_01050</name>
</gene>
<dbReference type="InterPro" id="IPR024510">
    <property type="entry name" value="DUF2589"/>
</dbReference>
<dbReference type="Pfam" id="PF11655">
    <property type="entry name" value="DUF2589"/>
    <property type="match status" value="1"/>
</dbReference>
<dbReference type="Proteomes" id="UP000326029">
    <property type="component" value="Chromosome"/>
</dbReference>
<name>A0ABX6B802_9ACTN</name>
<evidence type="ECO:0000313" key="1">
    <source>
        <dbReference type="EMBL" id="QEV30950.1"/>
    </source>
</evidence>
<reference evidence="1 2" key="1">
    <citation type="submission" date="2017-09" db="EMBL/GenBank/DDBJ databases">
        <authorList>
            <person name="Lee N."/>
            <person name="Cho B.-K."/>
        </authorList>
    </citation>
    <scope>NUCLEOTIDE SEQUENCE [LARGE SCALE GENOMIC DNA]</scope>
    <source>
        <strain evidence="1 2">ATCC 19740</strain>
    </source>
</reference>
<dbReference type="RefSeq" id="WP_152369440.1">
    <property type="nucleotide sequence ID" value="NZ_CP023693.1"/>
</dbReference>
<keyword evidence="2" id="KW-1185">Reference proteome</keyword>
<dbReference type="EMBL" id="CP023693">
    <property type="protein sequence ID" value="QEV30950.1"/>
    <property type="molecule type" value="Genomic_DNA"/>
</dbReference>
<protein>
    <submittedName>
        <fullName evidence="1">DUF2589 domain-containing protein</fullName>
    </submittedName>
</protein>
<dbReference type="GeneID" id="95452379"/>
<accession>A0ABX6B802</accession>
<proteinExistence type="predicted"/>
<sequence length="519" mass="57213">MSDDDIPVGALLGAAYQAVVHGQDLAAREAVELVKELGFDKDGTAKPFRFAYQRTEATEAGPQVRTVHATVPLLSLVSPPTLSIDKAAISMSLHLISQDIETEPADASTADGETPAAQKTTPRLKGRIVHKDAGNAVMTIESTLKQRDLLGSSRLTQLLDAAVSDRDHLWYQVLDQAELFREVATKLIDAVNQDGSTGNAVGVRRFLQQLWQLKESVTDAVSAFRDGQPEKIPQLHQNWNTECGKLAWVDRHTEPESMTQMRQTFLATATAVWNALLPGAPVAQFGPPPVKQLQDRFESAATALAAASPDLAGLSERLRRLKAAVAQGCTARDYKEPDDITAALGRYNKIATEIRGMWNPSVLSRESWNAQDVLAAAAKEVWDALVHGGELEDLRFDVAGMEAKCTQALHELRKQVNTFPDQVQLGLLSRAYKSASDALAKARLAWKSRTRYPQYTDEITGFLKQFNYEIGRIERRENSRTTKSAWNDGVQDWNGKAHQFWGHLIDTTSHKVADIDSVK</sequence>